<evidence type="ECO:0000313" key="2">
    <source>
        <dbReference type="EMBL" id="ETE58637.1"/>
    </source>
</evidence>
<feature type="compositionally biased region" description="Basic and acidic residues" evidence="1">
    <location>
        <begin position="77"/>
        <end position="86"/>
    </location>
</feature>
<feature type="region of interest" description="Disordered" evidence="1">
    <location>
        <begin position="28"/>
        <end position="118"/>
    </location>
</feature>
<sequence length="118" mass="13108">MKEQGFLSGVSAPGTHFLKVNLLPGTEQLALRKPPNPKCQLNPEPGNKARKATDHNYENHQVPTREQQGKGTTGVEKVFERGRERGGGGGGGGRGRRKAGRQEDQKQERKRERRKGKR</sequence>
<accession>V8NAP9</accession>
<dbReference type="AlphaFoldDB" id="V8NAP9"/>
<evidence type="ECO:0000313" key="3">
    <source>
        <dbReference type="Proteomes" id="UP000018936"/>
    </source>
</evidence>
<organism evidence="2 3">
    <name type="scientific">Ophiophagus hannah</name>
    <name type="common">King cobra</name>
    <name type="synonym">Naja hannah</name>
    <dbReference type="NCBI Taxonomy" id="8665"/>
    <lineage>
        <taxon>Eukaryota</taxon>
        <taxon>Metazoa</taxon>
        <taxon>Chordata</taxon>
        <taxon>Craniata</taxon>
        <taxon>Vertebrata</taxon>
        <taxon>Euteleostomi</taxon>
        <taxon>Lepidosauria</taxon>
        <taxon>Squamata</taxon>
        <taxon>Bifurcata</taxon>
        <taxon>Unidentata</taxon>
        <taxon>Episquamata</taxon>
        <taxon>Toxicofera</taxon>
        <taxon>Serpentes</taxon>
        <taxon>Colubroidea</taxon>
        <taxon>Elapidae</taxon>
        <taxon>Elapinae</taxon>
        <taxon>Ophiophagus</taxon>
    </lineage>
</organism>
<keyword evidence="3" id="KW-1185">Reference proteome</keyword>
<feature type="compositionally biased region" description="Polar residues" evidence="1">
    <location>
        <begin position="59"/>
        <end position="70"/>
    </location>
</feature>
<comment type="caution">
    <text evidence="2">The sequence shown here is derived from an EMBL/GenBank/DDBJ whole genome shotgun (WGS) entry which is preliminary data.</text>
</comment>
<evidence type="ECO:0000256" key="1">
    <source>
        <dbReference type="SAM" id="MobiDB-lite"/>
    </source>
</evidence>
<dbReference type="Proteomes" id="UP000018936">
    <property type="component" value="Unassembled WGS sequence"/>
</dbReference>
<feature type="compositionally biased region" description="Basic and acidic residues" evidence="1">
    <location>
        <begin position="100"/>
        <end position="110"/>
    </location>
</feature>
<reference evidence="2 3" key="1">
    <citation type="journal article" date="2013" name="Proc. Natl. Acad. Sci. U.S.A.">
        <title>The king cobra genome reveals dynamic gene evolution and adaptation in the snake venom system.</title>
        <authorList>
            <person name="Vonk F.J."/>
            <person name="Casewell N.R."/>
            <person name="Henkel C.V."/>
            <person name="Heimberg A.M."/>
            <person name="Jansen H.J."/>
            <person name="McCleary R.J."/>
            <person name="Kerkkamp H.M."/>
            <person name="Vos R.A."/>
            <person name="Guerreiro I."/>
            <person name="Calvete J.J."/>
            <person name="Wuster W."/>
            <person name="Woods A.E."/>
            <person name="Logan J.M."/>
            <person name="Harrison R.A."/>
            <person name="Castoe T.A."/>
            <person name="de Koning A.P."/>
            <person name="Pollock D.D."/>
            <person name="Yandell M."/>
            <person name="Calderon D."/>
            <person name="Renjifo C."/>
            <person name="Currier R.B."/>
            <person name="Salgado D."/>
            <person name="Pla D."/>
            <person name="Sanz L."/>
            <person name="Hyder A.S."/>
            <person name="Ribeiro J.M."/>
            <person name="Arntzen J.W."/>
            <person name="van den Thillart G.E."/>
            <person name="Boetzer M."/>
            <person name="Pirovano W."/>
            <person name="Dirks R.P."/>
            <person name="Spaink H.P."/>
            <person name="Duboule D."/>
            <person name="McGlinn E."/>
            <person name="Kini R.M."/>
            <person name="Richardson M.K."/>
        </authorList>
    </citation>
    <scope>NUCLEOTIDE SEQUENCE</scope>
    <source>
        <tissue evidence="2">Blood</tissue>
    </source>
</reference>
<protein>
    <submittedName>
        <fullName evidence="2">Uncharacterized protein</fullName>
    </submittedName>
</protein>
<proteinExistence type="predicted"/>
<name>V8NAP9_OPHHA</name>
<gene>
    <name evidence="2" type="ORF">L345_15644</name>
</gene>
<feature type="non-terminal residue" evidence="2">
    <location>
        <position position="1"/>
    </location>
</feature>
<dbReference type="EMBL" id="AZIM01006488">
    <property type="protein sequence ID" value="ETE58637.1"/>
    <property type="molecule type" value="Genomic_DNA"/>
</dbReference>